<evidence type="ECO:0000256" key="9">
    <source>
        <dbReference type="ARBA" id="ARBA00023319"/>
    </source>
</evidence>
<dbReference type="InterPro" id="IPR003877">
    <property type="entry name" value="SPRY_dom"/>
</dbReference>
<evidence type="ECO:0000256" key="7">
    <source>
        <dbReference type="ARBA" id="ARBA00023157"/>
    </source>
</evidence>
<dbReference type="SUPFAM" id="SSF49899">
    <property type="entry name" value="Concanavalin A-like lectins/glucanases"/>
    <property type="match status" value="1"/>
</dbReference>
<evidence type="ECO:0000256" key="4">
    <source>
        <dbReference type="ARBA" id="ARBA00022729"/>
    </source>
</evidence>
<evidence type="ECO:0000256" key="1">
    <source>
        <dbReference type="ARBA" id="ARBA00004479"/>
    </source>
</evidence>
<dbReference type="GO" id="GO:0001817">
    <property type="term" value="P:regulation of cytokine production"/>
    <property type="evidence" value="ECO:0007669"/>
    <property type="project" value="TreeGrafter"/>
</dbReference>
<dbReference type="PROSITE" id="PS50188">
    <property type="entry name" value="B302_SPRY"/>
    <property type="match status" value="1"/>
</dbReference>
<feature type="domain" description="B30.2/SPRY" evidence="11">
    <location>
        <begin position="268"/>
        <end position="457"/>
    </location>
</feature>
<keyword evidence="5" id="KW-1133">Transmembrane helix</keyword>
<dbReference type="Ensembl" id="ENSAOWT00000032445.1">
    <property type="protein sequence ID" value="ENSAOWP00000028639.1"/>
    <property type="gene ID" value="ENSAOWG00000019292.1"/>
</dbReference>
<keyword evidence="8" id="KW-0325">Glycoprotein</keyword>
<evidence type="ECO:0000256" key="3">
    <source>
        <dbReference type="ARBA" id="ARBA00022692"/>
    </source>
</evidence>
<dbReference type="GO" id="GO:0009897">
    <property type="term" value="C:external side of plasma membrane"/>
    <property type="evidence" value="ECO:0007669"/>
    <property type="project" value="TreeGrafter"/>
</dbReference>
<keyword evidence="4" id="KW-0732">Signal</keyword>
<evidence type="ECO:0000256" key="2">
    <source>
        <dbReference type="ARBA" id="ARBA00007591"/>
    </source>
</evidence>
<dbReference type="FunFam" id="2.60.120.920:FF:000004">
    <property type="entry name" value="Butyrophilin subfamily 1 member A1"/>
    <property type="match status" value="1"/>
</dbReference>
<protein>
    <recommendedName>
        <fullName evidence="15">Butyrophilin subfamily 1 member A1-like</fullName>
    </recommendedName>
</protein>
<feature type="domain" description="Ig-like" evidence="12">
    <location>
        <begin position="140"/>
        <end position="225"/>
    </location>
</feature>
<dbReference type="Gene3D" id="2.60.40.10">
    <property type="entry name" value="Immunoglobulins"/>
    <property type="match status" value="2"/>
</dbReference>
<sequence>MCACPPHRHIWPNILLCPTAQFSRRGADSPILLVTVGADTVLPCRLALASSPQPVEVTWLWVPHSWPWHHSHTGTDRDSVPGHRQRTALLKRRMYGGHADLRLSRVRPSDEGRYTCLVQNGIKYEGARLELKVTATGSAPYISMESYQGGIRAVCRSAGWYPQPRVVWRDPNHQLLLPQSQTHSQDERGLFEVRSTLVITGNTTKNMSCVVRNTYLNQEMETAFQTSGWLPQHGAPQTVFGFVSFIAYLSKTKGKSLTQFRERRIWVIGLYQALPQSVDLAVSLAANMTLDPDTAHPWLLLSEDGRGVRWGEEQQERPERPERFDTWCCVLGREGFAAGRHAWEVTVGSGKSWGVGLARASLKRKGRIYLSPKEGVWAVVKLEDVFRALTSPERTPLPQSCIPRRIRVSLEYDKGQVAFSNAETDAPIFTFPLASFRGEKIHLWLWVWDKNWLRLSP</sequence>
<evidence type="ECO:0000259" key="11">
    <source>
        <dbReference type="PROSITE" id="PS50188"/>
    </source>
</evidence>
<dbReference type="InterPro" id="IPR006574">
    <property type="entry name" value="PRY"/>
</dbReference>
<dbReference type="PANTHER" id="PTHR24100">
    <property type="entry name" value="BUTYROPHILIN"/>
    <property type="match status" value="1"/>
</dbReference>
<comment type="similarity">
    <text evidence="2">Belongs to the immunoglobulin superfamily. BTN/MOG family.</text>
</comment>
<dbReference type="Pfam" id="PF13765">
    <property type="entry name" value="PRY"/>
    <property type="match status" value="1"/>
</dbReference>
<comment type="similarity">
    <text evidence="10">Belongs to the SKINT family.</text>
</comment>
<evidence type="ECO:0000256" key="5">
    <source>
        <dbReference type="ARBA" id="ARBA00022989"/>
    </source>
</evidence>
<evidence type="ECO:0000259" key="12">
    <source>
        <dbReference type="PROSITE" id="PS50835"/>
    </source>
</evidence>
<dbReference type="FunFam" id="2.60.40.10:FF:000142">
    <property type="entry name" value="V-set domain-containing T-cell activation inhibitor 1"/>
    <property type="match status" value="1"/>
</dbReference>
<dbReference type="FunFam" id="2.60.40.10:FF:000088">
    <property type="entry name" value="Butyrophilin subfamily 1 member A1"/>
    <property type="match status" value="1"/>
</dbReference>
<dbReference type="InterPro" id="IPR013783">
    <property type="entry name" value="Ig-like_fold"/>
</dbReference>
<evidence type="ECO:0000313" key="13">
    <source>
        <dbReference type="Ensembl" id="ENSAOWP00000028639.1"/>
    </source>
</evidence>
<dbReference type="AlphaFoldDB" id="A0A8B9QKM1"/>
<dbReference type="InterPro" id="IPR007110">
    <property type="entry name" value="Ig-like_dom"/>
</dbReference>
<dbReference type="InterPro" id="IPR013106">
    <property type="entry name" value="Ig_V-set"/>
</dbReference>
<dbReference type="GO" id="GO:0042110">
    <property type="term" value="P:T cell activation"/>
    <property type="evidence" value="ECO:0007669"/>
    <property type="project" value="UniProtKB-ARBA"/>
</dbReference>
<dbReference type="Proteomes" id="UP000694424">
    <property type="component" value="Unplaced"/>
</dbReference>
<dbReference type="InterPro" id="IPR003879">
    <property type="entry name" value="Butyrophylin_SPRY"/>
</dbReference>
<name>A0A8B9QKM1_APTOW</name>
<feature type="domain" description="Ig-like" evidence="12">
    <location>
        <begin position="12"/>
        <end position="134"/>
    </location>
</feature>
<dbReference type="PANTHER" id="PTHR24100:SF149">
    <property type="entry name" value="BG-LIKE ANTIGEN 1-RELATED"/>
    <property type="match status" value="1"/>
</dbReference>
<dbReference type="SMART" id="SM00449">
    <property type="entry name" value="SPRY"/>
    <property type="match status" value="1"/>
</dbReference>
<accession>A0A8B9QKM1</accession>
<dbReference type="InterPro" id="IPR050504">
    <property type="entry name" value="IgSF_BTN/MOG"/>
</dbReference>
<dbReference type="GO" id="GO:0050852">
    <property type="term" value="P:T cell receptor signaling pathway"/>
    <property type="evidence" value="ECO:0007669"/>
    <property type="project" value="TreeGrafter"/>
</dbReference>
<dbReference type="InterPro" id="IPR013320">
    <property type="entry name" value="ConA-like_dom_sf"/>
</dbReference>
<dbReference type="Pfam" id="PF00622">
    <property type="entry name" value="SPRY"/>
    <property type="match status" value="1"/>
</dbReference>
<dbReference type="GO" id="GO:0005102">
    <property type="term" value="F:signaling receptor binding"/>
    <property type="evidence" value="ECO:0007669"/>
    <property type="project" value="TreeGrafter"/>
</dbReference>
<dbReference type="SUPFAM" id="SSF48726">
    <property type="entry name" value="Immunoglobulin"/>
    <property type="match status" value="2"/>
</dbReference>
<dbReference type="Pfam" id="PF07686">
    <property type="entry name" value="V-set"/>
    <property type="match status" value="1"/>
</dbReference>
<evidence type="ECO:0000256" key="6">
    <source>
        <dbReference type="ARBA" id="ARBA00023136"/>
    </source>
</evidence>
<keyword evidence="6" id="KW-0472">Membrane</keyword>
<dbReference type="CDD" id="cd12888">
    <property type="entry name" value="SPRY_PRY_TRIM7_like"/>
    <property type="match status" value="1"/>
</dbReference>
<dbReference type="InterPro" id="IPR053896">
    <property type="entry name" value="BTN3A2-like_Ig-C"/>
</dbReference>
<proteinExistence type="inferred from homology"/>
<dbReference type="GO" id="GO:1903037">
    <property type="term" value="P:regulation of leukocyte cell-cell adhesion"/>
    <property type="evidence" value="ECO:0007669"/>
    <property type="project" value="UniProtKB-ARBA"/>
</dbReference>
<dbReference type="Gene3D" id="2.60.120.920">
    <property type="match status" value="1"/>
</dbReference>
<dbReference type="SMART" id="SM00589">
    <property type="entry name" value="PRY"/>
    <property type="match status" value="1"/>
</dbReference>
<comment type="subcellular location">
    <subcellularLocation>
        <location evidence="1">Membrane</location>
        <topology evidence="1">Single-pass type I membrane protein</topology>
    </subcellularLocation>
</comment>
<dbReference type="GO" id="GO:0050863">
    <property type="term" value="P:regulation of T cell activation"/>
    <property type="evidence" value="ECO:0007669"/>
    <property type="project" value="UniProtKB-ARBA"/>
</dbReference>
<reference evidence="13" key="1">
    <citation type="submission" date="2025-08" db="UniProtKB">
        <authorList>
            <consortium name="Ensembl"/>
        </authorList>
    </citation>
    <scope>IDENTIFICATION</scope>
</reference>
<dbReference type="PROSITE" id="PS50835">
    <property type="entry name" value="IG_LIKE"/>
    <property type="match status" value="2"/>
</dbReference>
<keyword evidence="7" id="KW-1015">Disulfide bond</keyword>
<dbReference type="Pfam" id="PF22705">
    <property type="entry name" value="C2-set_3"/>
    <property type="match status" value="1"/>
</dbReference>
<keyword evidence="9" id="KW-0393">Immunoglobulin domain</keyword>
<evidence type="ECO:0000256" key="10">
    <source>
        <dbReference type="ARBA" id="ARBA00038221"/>
    </source>
</evidence>
<dbReference type="PRINTS" id="PR01407">
    <property type="entry name" value="BUTYPHLNCDUF"/>
</dbReference>
<dbReference type="InterPro" id="IPR003599">
    <property type="entry name" value="Ig_sub"/>
</dbReference>
<dbReference type="SMART" id="SM00409">
    <property type="entry name" value="IG"/>
    <property type="match status" value="1"/>
</dbReference>
<evidence type="ECO:0000313" key="14">
    <source>
        <dbReference type="Proteomes" id="UP000694424"/>
    </source>
</evidence>
<organism evidence="13 14">
    <name type="scientific">Apteryx owenii</name>
    <name type="common">Little spotted kiwi</name>
    <dbReference type="NCBI Taxonomy" id="8824"/>
    <lineage>
        <taxon>Eukaryota</taxon>
        <taxon>Metazoa</taxon>
        <taxon>Chordata</taxon>
        <taxon>Craniata</taxon>
        <taxon>Vertebrata</taxon>
        <taxon>Euteleostomi</taxon>
        <taxon>Archelosauria</taxon>
        <taxon>Archosauria</taxon>
        <taxon>Dinosauria</taxon>
        <taxon>Saurischia</taxon>
        <taxon>Theropoda</taxon>
        <taxon>Coelurosauria</taxon>
        <taxon>Aves</taxon>
        <taxon>Palaeognathae</taxon>
        <taxon>Apterygiformes</taxon>
        <taxon>Apterygidae</taxon>
        <taxon>Apteryx</taxon>
    </lineage>
</organism>
<evidence type="ECO:0008006" key="15">
    <source>
        <dbReference type="Google" id="ProtNLM"/>
    </source>
</evidence>
<evidence type="ECO:0000256" key="8">
    <source>
        <dbReference type="ARBA" id="ARBA00023180"/>
    </source>
</evidence>
<dbReference type="InterPro" id="IPR001870">
    <property type="entry name" value="B30.2/SPRY"/>
</dbReference>
<keyword evidence="3" id="KW-0812">Transmembrane</keyword>
<reference evidence="13" key="2">
    <citation type="submission" date="2025-09" db="UniProtKB">
        <authorList>
            <consortium name="Ensembl"/>
        </authorList>
    </citation>
    <scope>IDENTIFICATION</scope>
</reference>
<dbReference type="InterPro" id="IPR043136">
    <property type="entry name" value="B30.2/SPRY_sf"/>
</dbReference>
<dbReference type="InterPro" id="IPR036179">
    <property type="entry name" value="Ig-like_dom_sf"/>
</dbReference>
<keyword evidence="14" id="KW-1185">Reference proteome</keyword>